<name>A0A2W1BYN0_HELAM</name>
<protein>
    <recommendedName>
        <fullName evidence="3">Pacifastin domain-containing protein</fullName>
    </recommendedName>
</protein>
<sequence length="168" mass="17991">MQPALTAYTITLKGRSGRCVEGHKYYLADGCNFCICQGGQEFCTSRPCLPNADAQLQGGSTSRAVASRQLETCVDYEELPSGGACNTCICLHGRKICTMTHCTDSTADWTTRLAAAHNRNAACLKGTFIHNPNQPCSICLCGGNDPGSRNMCFTDAECVKEVTSHLIG</sequence>
<keyword evidence="2" id="KW-1185">Reference proteome</keyword>
<reference evidence="1 2" key="1">
    <citation type="journal article" date="2017" name="BMC Biol.">
        <title>Genomic innovations, transcriptional plasticity and gene loss underlying the evolution and divergence of two highly polyphagous and invasive Helicoverpa pest species.</title>
        <authorList>
            <person name="Pearce S.L."/>
            <person name="Clarke D.F."/>
            <person name="East P.D."/>
            <person name="Elfekih S."/>
            <person name="Gordon K.H."/>
            <person name="Jermiin L.S."/>
            <person name="McGaughran A."/>
            <person name="Oakeshott J.G."/>
            <person name="Papanikolaou A."/>
            <person name="Perera O.P."/>
            <person name="Rane R.V."/>
            <person name="Richards S."/>
            <person name="Tay W.T."/>
            <person name="Walsh T.K."/>
            <person name="Anderson A."/>
            <person name="Anderson C.J."/>
            <person name="Asgari S."/>
            <person name="Board P.G."/>
            <person name="Bretschneider A."/>
            <person name="Campbell P.M."/>
            <person name="Chertemps T."/>
            <person name="Christeller J.T."/>
            <person name="Coppin C.W."/>
            <person name="Downes S.J."/>
            <person name="Duan G."/>
            <person name="Farnsworth C.A."/>
            <person name="Good R.T."/>
            <person name="Han L.B."/>
            <person name="Han Y.C."/>
            <person name="Hatje K."/>
            <person name="Horne I."/>
            <person name="Huang Y.P."/>
            <person name="Hughes D.S."/>
            <person name="Jacquin-Joly E."/>
            <person name="James W."/>
            <person name="Jhangiani S."/>
            <person name="Kollmar M."/>
            <person name="Kuwar S.S."/>
            <person name="Li S."/>
            <person name="Liu N.Y."/>
            <person name="Maibeche M.T."/>
            <person name="Miller J.R."/>
            <person name="Montagne N."/>
            <person name="Perry T."/>
            <person name="Qu J."/>
            <person name="Song S.V."/>
            <person name="Sutton G.G."/>
            <person name="Vogel H."/>
            <person name="Walenz B.P."/>
            <person name="Xu W."/>
            <person name="Zhang H.J."/>
            <person name="Zou Z."/>
            <person name="Batterham P."/>
            <person name="Edwards O.R."/>
            <person name="Feyereisen R."/>
            <person name="Gibbs R.A."/>
            <person name="Heckel D.G."/>
            <person name="McGrath A."/>
            <person name="Robin C."/>
            <person name="Scherer S.E."/>
            <person name="Worley K.C."/>
            <person name="Wu Y.D."/>
        </authorList>
    </citation>
    <scope>NUCLEOTIDE SEQUENCE [LARGE SCALE GENOMIC DNA]</scope>
    <source>
        <strain evidence="1">Harm_GR_Male_#8</strain>
        <tissue evidence="1">Whole organism</tissue>
    </source>
</reference>
<organism evidence="1 2">
    <name type="scientific">Helicoverpa armigera</name>
    <name type="common">Cotton bollworm</name>
    <name type="synonym">Heliothis armigera</name>
    <dbReference type="NCBI Taxonomy" id="29058"/>
    <lineage>
        <taxon>Eukaryota</taxon>
        <taxon>Metazoa</taxon>
        <taxon>Ecdysozoa</taxon>
        <taxon>Arthropoda</taxon>
        <taxon>Hexapoda</taxon>
        <taxon>Insecta</taxon>
        <taxon>Pterygota</taxon>
        <taxon>Neoptera</taxon>
        <taxon>Endopterygota</taxon>
        <taxon>Lepidoptera</taxon>
        <taxon>Glossata</taxon>
        <taxon>Ditrysia</taxon>
        <taxon>Noctuoidea</taxon>
        <taxon>Noctuidae</taxon>
        <taxon>Heliothinae</taxon>
        <taxon>Helicoverpa</taxon>
    </lineage>
</organism>
<evidence type="ECO:0000313" key="2">
    <source>
        <dbReference type="Proteomes" id="UP000249218"/>
    </source>
</evidence>
<dbReference type="OrthoDB" id="7492457at2759"/>
<evidence type="ECO:0008006" key="3">
    <source>
        <dbReference type="Google" id="ProtNLM"/>
    </source>
</evidence>
<dbReference type="EMBL" id="KZ149916">
    <property type="protein sequence ID" value="PZC77930.1"/>
    <property type="molecule type" value="Genomic_DNA"/>
</dbReference>
<gene>
    <name evidence="1" type="primary">HaOG202737</name>
    <name evidence="1" type="ORF">B5X24_HaOG202737</name>
</gene>
<dbReference type="AlphaFoldDB" id="A0A2W1BYN0"/>
<evidence type="ECO:0000313" key="1">
    <source>
        <dbReference type="EMBL" id="PZC77930.1"/>
    </source>
</evidence>
<proteinExistence type="predicted"/>
<dbReference type="Proteomes" id="UP000249218">
    <property type="component" value="Unassembled WGS sequence"/>
</dbReference>
<accession>A0A2W1BYN0</accession>